<comment type="similarity">
    <text evidence="1 2">Belongs to the anti-sigma-factor antagonist family.</text>
</comment>
<dbReference type="NCBIfam" id="TIGR00377">
    <property type="entry name" value="ant_ant_sig"/>
    <property type="match status" value="1"/>
</dbReference>
<sequence length="129" mass="14245">MNMDGEDRLRRTDAQLTAATARIGDAAVVHLRGTADLETRELLDNILQTAAEGVIAVIVDLDGLEFLSSTGLSLLMQLHNKLAADDRELRLVAHYRHLLRPFELTGLHDELNFDQSVDEALAVVARHHG</sequence>
<dbReference type="SUPFAM" id="SSF52091">
    <property type="entry name" value="SpoIIaa-like"/>
    <property type="match status" value="1"/>
</dbReference>
<comment type="caution">
    <text evidence="4">The sequence shown here is derived from an EMBL/GenBank/DDBJ whole genome shotgun (WGS) entry which is preliminary data.</text>
</comment>
<dbReference type="Pfam" id="PF01740">
    <property type="entry name" value="STAS"/>
    <property type="match status" value="1"/>
</dbReference>
<evidence type="ECO:0000259" key="3">
    <source>
        <dbReference type="PROSITE" id="PS50801"/>
    </source>
</evidence>
<dbReference type="InterPro" id="IPR003658">
    <property type="entry name" value="Anti-sigma_ant"/>
</dbReference>
<reference evidence="4 5" key="1">
    <citation type="submission" date="2018-08" db="EMBL/GenBank/DDBJ databases">
        <title>Genomic Encyclopedia of Archaeal and Bacterial Type Strains, Phase II (KMG-II): from individual species to whole genera.</title>
        <authorList>
            <person name="Goeker M."/>
        </authorList>
    </citation>
    <scope>NUCLEOTIDE SEQUENCE [LARGE SCALE GENOMIC DNA]</scope>
    <source>
        <strain evidence="4 5">DSM 45791</strain>
    </source>
</reference>
<evidence type="ECO:0000313" key="5">
    <source>
        <dbReference type="Proteomes" id="UP000256269"/>
    </source>
</evidence>
<evidence type="ECO:0000313" key="4">
    <source>
        <dbReference type="EMBL" id="REH42715.1"/>
    </source>
</evidence>
<evidence type="ECO:0000256" key="1">
    <source>
        <dbReference type="ARBA" id="ARBA00009013"/>
    </source>
</evidence>
<dbReference type="EMBL" id="QUNO01000010">
    <property type="protein sequence ID" value="REH42715.1"/>
    <property type="molecule type" value="Genomic_DNA"/>
</dbReference>
<dbReference type="InterPro" id="IPR002645">
    <property type="entry name" value="STAS_dom"/>
</dbReference>
<feature type="domain" description="STAS" evidence="3">
    <location>
        <begin position="16"/>
        <end position="124"/>
    </location>
</feature>
<dbReference type="Gene3D" id="3.30.750.24">
    <property type="entry name" value="STAS domain"/>
    <property type="match status" value="1"/>
</dbReference>
<evidence type="ECO:0000256" key="2">
    <source>
        <dbReference type="RuleBase" id="RU003749"/>
    </source>
</evidence>
<proteinExistence type="inferred from homology"/>
<dbReference type="PANTHER" id="PTHR33495:SF2">
    <property type="entry name" value="ANTI-SIGMA FACTOR ANTAGONIST TM_1081-RELATED"/>
    <property type="match status" value="1"/>
</dbReference>
<dbReference type="OrthoDB" id="3576811at2"/>
<dbReference type="GO" id="GO:0043856">
    <property type="term" value="F:anti-sigma factor antagonist activity"/>
    <property type="evidence" value="ECO:0007669"/>
    <property type="project" value="InterPro"/>
</dbReference>
<organism evidence="4 5">
    <name type="scientific">Kutzneria buriramensis</name>
    <dbReference type="NCBI Taxonomy" id="1045776"/>
    <lineage>
        <taxon>Bacteria</taxon>
        <taxon>Bacillati</taxon>
        <taxon>Actinomycetota</taxon>
        <taxon>Actinomycetes</taxon>
        <taxon>Pseudonocardiales</taxon>
        <taxon>Pseudonocardiaceae</taxon>
        <taxon>Kutzneria</taxon>
    </lineage>
</organism>
<dbReference type="PROSITE" id="PS50801">
    <property type="entry name" value="STAS"/>
    <property type="match status" value="1"/>
</dbReference>
<gene>
    <name evidence="4" type="ORF">BCF44_110212</name>
</gene>
<dbReference type="Proteomes" id="UP000256269">
    <property type="component" value="Unassembled WGS sequence"/>
</dbReference>
<name>A0A3E0HCZ5_9PSEU</name>
<dbReference type="InterPro" id="IPR036513">
    <property type="entry name" value="STAS_dom_sf"/>
</dbReference>
<accession>A0A3E0HCZ5</accession>
<keyword evidence="5" id="KW-1185">Reference proteome</keyword>
<protein>
    <recommendedName>
        <fullName evidence="2">Anti-sigma factor antagonist</fullName>
    </recommendedName>
</protein>
<dbReference type="CDD" id="cd07043">
    <property type="entry name" value="STAS_anti-anti-sigma_factors"/>
    <property type="match status" value="1"/>
</dbReference>
<dbReference type="AlphaFoldDB" id="A0A3E0HCZ5"/>
<dbReference type="PANTHER" id="PTHR33495">
    <property type="entry name" value="ANTI-SIGMA FACTOR ANTAGONIST TM_1081-RELATED-RELATED"/>
    <property type="match status" value="1"/>
</dbReference>